<reference evidence="2 3" key="1">
    <citation type="submission" date="2014-04" db="EMBL/GenBank/DDBJ databases">
        <title>Evolutionary Origins and Diversification of the Mycorrhizal Mutualists.</title>
        <authorList>
            <consortium name="DOE Joint Genome Institute"/>
            <consortium name="Mycorrhizal Genomics Consortium"/>
            <person name="Kohler A."/>
            <person name="Kuo A."/>
            <person name="Nagy L.G."/>
            <person name="Floudas D."/>
            <person name="Copeland A."/>
            <person name="Barry K.W."/>
            <person name="Cichocki N."/>
            <person name="Veneault-Fourrey C."/>
            <person name="LaButti K."/>
            <person name="Lindquist E.A."/>
            <person name="Lipzen A."/>
            <person name="Lundell T."/>
            <person name="Morin E."/>
            <person name="Murat C."/>
            <person name="Riley R."/>
            <person name="Ohm R."/>
            <person name="Sun H."/>
            <person name="Tunlid A."/>
            <person name="Henrissat B."/>
            <person name="Grigoriev I.V."/>
            <person name="Hibbett D.S."/>
            <person name="Martin F."/>
        </authorList>
    </citation>
    <scope>NUCLEOTIDE SEQUENCE [LARGE SCALE GENOMIC DNA]</scope>
    <source>
        <strain evidence="2 3">Koide BX008</strain>
    </source>
</reference>
<protein>
    <submittedName>
        <fullName evidence="2">Uncharacterized protein</fullName>
    </submittedName>
</protein>
<dbReference type="InParanoid" id="A0A0C2WK70"/>
<accession>A0A0C2WK70</accession>
<feature type="region of interest" description="Disordered" evidence="1">
    <location>
        <begin position="1"/>
        <end position="45"/>
    </location>
</feature>
<proteinExistence type="predicted"/>
<evidence type="ECO:0000313" key="3">
    <source>
        <dbReference type="Proteomes" id="UP000054549"/>
    </source>
</evidence>
<dbReference type="Proteomes" id="UP000054549">
    <property type="component" value="Unassembled WGS sequence"/>
</dbReference>
<feature type="region of interest" description="Disordered" evidence="1">
    <location>
        <begin position="141"/>
        <end position="165"/>
    </location>
</feature>
<sequence>MRLATSLAAPVTRNSTKVTSATPKLRGASMISTATTSPGPATPQSAHFNVSHVPPLPTKLSAEPAIPPVHPVPAIPANFTEPTPTRSHDDQLLNRRLLQSPCHVSVSRRRCPYQSQALGGSLSTPSWNLKLVWASYSDDEYKDANETENVKQRRRQSKDDIFDGD</sequence>
<feature type="region of interest" description="Disordered" evidence="1">
    <location>
        <begin position="61"/>
        <end position="88"/>
    </location>
</feature>
<feature type="compositionally biased region" description="Polar residues" evidence="1">
    <location>
        <begin position="12"/>
        <end position="22"/>
    </location>
</feature>
<name>A0A0C2WK70_AMAMK</name>
<gene>
    <name evidence="2" type="ORF">M378DRAFT_465591</name>
</gene>
<evidence type="ECO:0000313" key="2">
    <source>
        <dbReference type="EMBL" id="KIL56553.1"/>
    </source>
</evidence>
<feature type="compositionally biased region" description="Pro residues" evidence="1">
    <location>
        <begin position="65"/>
        <end position="74"/>
    </location>
</feature>
<dbReference type="EMBL" id="KN818415">
    <property type="protein sequence ID" value="KIL56553.1"/>
    <property type="molecule type" value="Genomic_DNA"/>
</dbReference>
<keyword evidence="3" id="KW-1185">Reference proteome</keyword>
<evidence type="ECO:0000256" key="1">
    <source>
        <dbReference type="SAM" id="MobiDB-lite"/>
    </source>
</evidence>
<dbReference type="HOGENOM" id="CLU_1610312_0_0_1"/>
<feature type="compositionally biased region" description="Basic and acidic residues" evidence="1">
    <location>
        <begin position="142"/>
        <end position="165"/>
    </location>
</feature>
<feature type="compositionally biased region" description="Low complexity" evidence="1">
    <location>
        <begin position="32"/>
        <end position="45"/>
    </location>
</feature>
<organism evidence="2 3">
    <name type="scientific">Amanita muscaria (strain Koide BX008)</name>
    <dbReference type="NCBI Taxonomy" id="946122"/>
    <lineage>
        <taxon>Eukaryota</taxon>
        <taxon>Fungi</taxon>
        <taxon>Dikarya</taxon>
        <taxon>Basidiomycota</taxon>
        <taxon>Agaricomycotina</taxon>
        <taxon>Agaricomycetes</taxon>
        <taxon>Agaricomycetidae</taxon>
        <taxon>Agaricales</taxon>
        <taxon>Pluteineae</taxon>
        <taxon>Amanitaceae</taxon>
        <taxon>Amanita</taxon>
    </lineage>
</organism>
<dbReference type="AlphaFoldDB" id="A0A0C2WK70"/>